<dbReference type="SUPFAM" id="SSF51126">
    <property type="entry name" value="Pectin lyase-like"/>
    <property type="match status" value="1"/>
</dbReference>
<name>A0A4R3YLW9_9FIRM</name>
<reference evidence="1 2" key="1">
    <citation type="submission" date="2019-03" db="EMBL/GenBank/DDBJ databases">
        <title>Genomic Encyclopedia of Type Strains, Phase IV (KMG-IV): sequencing the most valuable type-strain genomes for metagenomic binning, comparative biology and taxonomic classification.</title>
        <authorList>
            <person name="Goeker M."/>
        </authorList>
    </citation>
    <scope>NUCLEOTIDE SEQUENCE [LARGE SCALE GENOMIC DNA]</scope>
    <source>
        <strain evidence="1 2">DSM 29487</strain>
    </source>
</reference>
<dbReference type="RefSeq" id="WP_066445729.1">
    <property type="nucleotide sequence ID" value="NZ_JANKBF010000020.1"/>
</dbReference>
<dbReference type="Pfam" id="PF12541">
    <property type="entry name" value="DUF3737"/>
    <property type="match status" value="1"/>
</dbReference>
<keyword evidence="2" id="KW-1185">Reference proteome</keyword>
<dbReference type="GeneID" id="98916335"/>
<dbReference type="InterPro" id="IPR011050">
    <property type="entry name" value="Pectin_lyase_fold/virulence"/>
</dbReference>
<dbReference type="InterPro" id="IPR012334">
    <property type="entry name" value="Pectin_lyas_fold"/>
</dbReference>
<dbReference type="InterPro" id="IPR022208">
    <property type="entry name" value="DUF3737"/>
</dbReference>
<dbReference type="Gene3D" id="2.160.20.10">
    <property type="entry name" value="Single-stranded right-handed beta-helix, Pectin lyase-like"/>
    <property type="match status" value="1"/>
</dbReference>
<evidence type="ECO:0000313" key="2">
    <source>
        <dbReference type="Proteomes" id="UP000295515"/>
    </source>
</evidence>
<comment type="caution">
    <text evidence="1">The sequence shown here is derived from an EMBL/GenBank/DDBJ whole genome shotgun (WGS) entry which is preliminary data.</text>
</comment>
<gene>
    <name evidence="1" type="ORF">EDD60_12331</name>
</gene>
<dbReference type="EMBL" id="SMCQ01000023">
    <property type="protein sequence ID" value="TCV93597.1"/>
    <property type="molecule type" value="Genomic_DNA"/>
</dbReference>
<protein>
    <submittedName>
        <fullName evidence="1">Uncharacterized protein DUF3737</fullName>
    </submittedName>
</protein>
<evidence type="ECO:0000313" key="1">
    <source>
        <dbReference type="EMBL" id="TCV93597.1"/>
    </source>
</evidence>
<dbReference type="AlphaFoldDB" id="A0A4R3YLW9"/>
<organism evidence="1 2">
    <name type="scientific">Longibaculum muris</name>
    <dbReference type="NCBI Taxonomy" id="1796628"/>
    <lineage>
        <taxon>Bacteria</taxon>
        <taxon>Bacillati</taxon>
        <taxon>Bacillota</taxon>
        <taxon>Erysipelotrichia</taxon>
        <taxon>Erysipelotrichales</taxon>
        <taxon>Coprobacillaceae</taxon>
        <taxon>Longibaculum</taxon>
    </lineage>
</organism>
<proteinExistence type="predicted"/>
<dbReference type="Proteomes" id="UP000295515">
    <property type="component" value="Unassembled WGS sequence"/>
</dbReference>
<sequence length="294" mass="33656">MEHIKQNYLSGERALFKSQGLKIENSVFADGESHLKESKNLDINQTIFKWKYPLWYCQNVKVKHSTLLETARSGIWYTHHIDISDTTIEAPKTFRRSSDIYLHNVDMPLALESLWNCHNVKLEHVQARGDYFGMNSENLVIDHLHLTGNYCFDGGKNIEVHDSILISKDAFWNCENVTVYDSTIIGEYLAWNSKNVTFINCTIESLQGLCYIENLKMINCTLMNTTLAFEYCENIDVEVISHVDSIMNPISGTIKVQSVGELIMDETKIDPHATQIITNDAFVSQEKTRECVCS</sequence>
<accession>A0A4R3YLW9</accession>